<keyword evidence="4" id="KW-1185">Reference proteome</keyword>
<dbReference type="NCBIfam" id="TIGR01414">
    <property type="entry name" value="autotrans_barl"/>
    <property type="match status" value="1"/>
</dbReference>
<sequence>MKYNARLKSVLLSSSALMLLTALTINAGAQNITISGDNAQVKNDCRISGEPDPIVTVPEPCATVEYTPQDPYSDSSFASSGDWQHGIIIGKDGSGEVSITDGGTASTAHLVVGHEENASGSVIISGAGSEYVNHASTTVGNAGSGELIIHDGGVYRQVNPDYFDAGYGETGNGYVEVSGVAANGQRSTLISMARINIGNYGTGTMKVLDGGLARSEYTSVMGENINSNGSLLVSGVNAVTGLSSTYKVANNLFWVGYEGHASISVLDGGLVEIHDGFIVGGRQHGKGFLQLDGVNEATGTRSTINSNAFYVASAGEGTAAVTGGSVVNANTLSVGRAENSDGRLVISGIYSPLNYKSSVIINDFGYVGDDGKASLLVEEGGLLSIGTVLAIGYEEHADAVVDIHGLDSGINVTGDASLGRSGKGILNLMDGGTFNSGAVGIAAMATGKGTINIGVGGLSGVVNAPIIRGGLGDATINFNHIDDIDFTPQMAGNLDVNHINTGATTLTTASDYSGLTTISAGALKAGGVNFLSANSDHFVDEFGTLDLNGFGQTLTNLDNGGLVRFGGNGGATLEVSDTYTGNGRVIEFNTVLGDDTSVTDRMKAQETTGSSFVRVKNAGGTGAQTSEGIQLIEIVDPTSTGTFSLLGDYMFEGDQAVVGGAYA</sequence>
<accession>A0ABW0H0F9</accession>
<dbReference type="Pfam" id="PF18883">
    <property type="entry name" value="AC_1"/>
    <property type="match status" value="1"/>
</dbReference>
<dbReference type="InterPro" id="IPR011050">
    <property type="entry name" value="Pectin_lyase_fold/virulence"/>
</dbReference>
<feature type="signal peptide" evidence="1">
    <location>
        <begin position="1"/>
        <end position="29"/>
    </location>
</feature>
<reference evidence="4" key="1">
    <citation type="journal article" date="2019" name="Int. J. Syst. Evol. Microbiol.">
        <title>The Global Catalogue of Microorganisms (GCM) 10K type strain sequencing project: providing services to taxonomists for standard genome sequencing and annotation.</title>
        <authorList>
            <consortium name="The Broad Institute Genomics Platform"/>
            <consortium name="The Broad Institute Genome Sequencing Center for Infectious Disease"/>
            <person name="Wu L."/>
            <person name="Ma J."/>
        </authorList>
    </citation>
    <scope>NUCLEOTIDE SEQUENCE [LARGE SCALE GENOMIC DNA]</scope>
    <source>
        <strain evidence="4">CGMCC 4.1415</strain>
    </source>
</reference>
<feature type="non-terminal residue" evidence="3">
    <location>
        <position position="663"/>
    </location>
</feature>
<evidence type="ECO:0000256" key="1">
    <source>
        <dbReference type="SAM" id="SignalP"/>
    </source>
</evidence>
<dbReference type="InterPro" id="IPR006315">
    <property type="entry name" value="OM_autotransptr_brl_dom"/>
</dbReference>
<feature type="domain" description="Autochaperone" evidence="2">
    <location>
        <begin position="554"/>
        <end position="648"/>
    </location>
</feature>
<name>A0ABW0H0F9_9HYPH</name>
<dbReference type="RefSeq" id="WP_378231460.1">
    <property type="nucleotide sequence ID" value="NZ_JBHSLL010000059.1"/>
</dbReference>
<proteinExistence type="predicted"/>
<dbReference type="Gene3D" id="2.160.20.20">
    <property type="match status" value="1"/>
</dbReference>
<evidence type="ECO:0000313" key="3">
    <source>
        <dbReference type="EMBL" id="MFC5387444.1"/>
    </source>
</evidence>
<protein>
    <submittedName>
        <fullName evidence="3">Autotransporter outer membrane beta-barrel domain-containing protein</fullName>
    </submittedName>
</protein>
<dbReference type="NCBIfam" id="TIGR04393">
    <property type="entry name" value="rpt_T5SS_PEPC"/>
    <property type="match status" value="1"/>
</dbReference>
<comment type="caution">
    <text evidence="3">The sequence shown here is derived from an EMBL/GenBank/DDBJ whole genome shotgun (WGS) entry which is preliminary data.</text>
</comment>
<evidence type="ECO:0000313" key="4">
    <source>
        <dbReference type="Proteomes" id="UP001596016"/>
    </source>
</evidence>
<feature type="chain" id="PRO_5045496240" evidence="1">
    <location>
        <begin position="30"/>
        <end position="663"/>
    </location>
</feature>
<gene>
    <name evidence="3" type="ORF">ACFPLB_15905</name>
</gene>
<dbReference type="CDD" id="cd01344">
    <property type="entry name" value="PL2_Passenger_AT"/>
    <property type="match status" value="1"/>
</dbReference>
<organism evidence="3 4">
    <name type="scientific">Aquamicrobium segne</name>
    <dbReference type="NCBI Taxonomy" id="469547"/>
    <lineage>
        <taxon>Bacteria</taxon>
        <taxon>Pseudomonadati</taxon>
        <taxon>Pseudomonadota</taxon>
        <taxon>Alphaproteobacteria</taxon>
        <taxon>Hyphomicrobiales</taxon>
        <taxon>Phyllobacteriaceae</taxon>
        <taxon>Aquamicrobium</taxon>
    </lineage>
</organism>
<dbReference type="InterPro" id="IPR030895">
    <property type="entry name" value="T5SS_PEPC_rpt"/>
</dbReference>
<dbReference type="SUPFAM" id="SSF51126">
    <property type="entry name" value="Pectin lyase-like"/>
    <property type="match status" value="1"/>
</dbReference>
<keyword evidence="1" id="KW-0732">Signal</keyword>
<dbReference type="EMBL" id="JBHSLL010000059">
    <property type="protein sequence ID" value="MFC5387444.1"/>
    <property type="molecule type" value="Genomic_DNA"/>
</dbReference>
<dbReference type="InterPro" id="IPR012332">
    <property type="entry name" value="Autotransporter_pectin_lyase_C"/>
</dbReference>
<dbReference type="Proteomes" id="UP001596016">
    <property type="component" value="Unassembled WGS sequence"/>
</dbReference>
<evidence type="ECO:0000259" key="2">
    <source>
        <dbReference type="Pfam" id="PF18883"/>
    </source>
</evidence>
<dbReference type="InterPro" id="IPR043990">
    <property type="entry name" value="AC_1"/>
</dbReference>